<organism evidence="1 2">
    <name type="scientific">Argiope bruennichi</name>
    <name type="common">Wasp spider</name>
    <name type="synonym">Aranea bruennichi</name>
    <dbReference type="NCBI Taxonomy" id="94029"/>
    <lineage>
        <taxon>Eukaryota</taxon>
        <taxon>Metazoa</taxon>
        <taxon>Ecdysozoa</taxon>
        <taxon>Arthropoda</taxon>
        <taxon>Chelicerata</taxon>
        <taxon>Arachnida</taxon>
        <taxon>Araneae</taxon>
        <taxon>Araneomorphae</taxon>
        <taxon>Entelegynae</taxon>
        <taxon>Araneoidea</taxon>
        <taxon>Araneidae</taxon>
        <taxon>Argiope</taxon>
    </lineage>
</organism>
<reference evidence="1" key="2">
    <citation type="submission" date="2020-06" db="EMBL/GenBank/DDBJ databases">
        <authorList>
            <person name="Sheffer M."/>
        </authorList>
    </citation>
    <scope>NUCLEOTIDE SEQUENCE</scope>
</reference>
<protein>
    <submittedName>
        <fullName evidence="1">Uncharacterized protein</fullName>
    </submittedName>
</protein>
<sequence length="73" mass="8457">MESVNQTIIDALHFISFIQDVFARKRQFVETLSLQQFNNSVKERNKEQKKIAKPLPKEKGPAQVVKQVEGIFI</sequence>
<keyword evidence="2" id="KW-1185">Reference proteome</keyword>
<dbReference type="EMBL" id="JABXBU010002072">
    <property type="protein sequence ID" value="KAF8776830.1"/>
    <property type="molecule type" value="Genomic_DNA"/>
</dbReference>
<reference evidence="1" key="1">
    <citation type="journal article" date="2020" name="bioRxiv">
        <title>Chromosome-level reference genome of the European wasp spider Argiope bruennichi: a resource for studies on range expansion and evolutionary adaptation.</title>
        <authorList>
            <person name="Sheffer M.M."/>
            <person name="Hoppe A."/>
            <person name="Krehenwinkel H."/>
            <person name="Uhl G."/>
            <person name="Kuss A.W."/>
            <person name="Jensen L."/>
            <person name="Jensen C."/>
            <person name="Gillespie R.G."/>
            <person name="Hoff K.J."/>
            <person name="Prost S."/>
        </authorList>
    </citation>
    <scope>NUCLEOTIDE SEQUENCE</scope>
</reference>
<accession>A0A8T0ELZ3</accession>
<evidence type="ECO:0000313" key="1">
    <source>
        <dbReference type="EMBL" id="KAF8776830.1"/>
    </source>
</evidence>
<dbReference type="Proteomes" id="UP000807504">
    <property type="component" value="Unassembled WGS sequence"/>
</dbReference>
<dbReference type="AlphaFoldDB" id="A0A8T0ELZ3"/>
<evidence type="ECO:0000313" key="2">
    <source>
        <dbReference type="Proteomes" id="UP000807504"/>
    </source>
</evidence>
<name>A0A8T0ELZ3_ARGBR</name>
<proteinExistence type="predicted"/>
<gene>
    <name evidence="1" type="ORF">HNY73_013773</name>
</gene>
<comment type="caution">
    <text evidence="1">The sequence shown here is derived from an EMBL/GenBank/DDBJ whole genome shotgun (WGS) entry which is preliminary data.</text>
</comment>